<gene>
    <name evidence="1" type="ORF">Abiwalacus_19230</name>
</gene>
<dbReference type="Proteomes" id="UP001062263">
    <property type="component" value="Chromosome"/>
</dbReference>
<dbReference type="RefSeq" id="WP_215434801.1">
    <property type="nucleotide sequence ID" value="NZ_AP025943.1"/>
</dbReference>
<proteinExistence type="predicted"/>
<dbReference type="EMBL" id="AP025943">
    <property type="protein sequence ID" value="BDL44349.1"/>
    <property type="molecule type" value="Genomic_DNA"/>
</dbReference>
<evidence type="ECO:0000313" key="2">
    <source>
        <dbReference type="Proteomes" id="UP001062263"/>
    </source>
</evidence>
<reference evidence="1" key="1">
    <citation type="submission" date="2022-06" db="EMBL/GenBank/DDBJ databases">
        <title>Akkermansia biwalacus sp. nov., an anaerobic mucin-degrading bacterium isolated from human intestine.</title>
        <authorList>
            <person name="Kobayashi Y."/>
            <person name="Inoue S."/>
            <person name="Kawahara T."/>
            <person name="Kohda N."/>
        </authorList>
    </citation>
    <scope>NUCLEOTIDE SEQUENCE</scope>
    <source>
        <strain evidence="1">WON2089</strain>
    </source>
</reference>
<protein>
    <recommendedName>
        <fullName evidence="3">DUF4376 domain-containing protein</fullName>
    </recommendedName>
</protein>
<accession>A0ABM7ZHY2</accession>
<keyword evidence="2" id="KW-1185">Reference proteome</keyword>
<evidence type="ECO:0008006" key="3">
    <source>
        <dbReference type="Google" id="ProtNLM"/>
    </source>
</evidence>
<evidence type="ECO:0000313" key="1">
    <source>
        <dbReference type="EMBL" id="BDL44349.1"/>
    </source>
</evidence>
<organism evidence="1 2">
    <name type="scientific">Akkermansia biwaensis</name>
    <dbReference type="NCBI Taxonomy" id="2946555"/>
    <lineage>
        <taxon>Bacteria</taxon>
        <taxon>Pseudomonadati</taxon>
        <taxon>Verrucomicrobiota</taxon>
        <taxon>Verrucomicrobiia</taxon>
        <taxon>Verrucomicrobiales</taxon>
        <taxon>Akkermansiaceae</taxon>
        <taxon>Akkermansia</taxon>
    </lineage>
</organism>
<sequence length="151" mass="16577">MNKIITVNGILVATQNDLSKHAENTVSHITEEERTAWNKKADAADLDSKVDTATFNTHQTDTAVHVTETEKETWNSGMIVPSPFGYPQIGDYKITLGSRGYSLTLEAGIQGGTLFLSSTMGNKKLYISDLFMLAEHTQELLALCNQRAANN</sequence>
<name>A0ABM7ZHY2_9BACT</name>